<keyword evidence="2" id="KW-1185">Reference proteome</keyword>
<organism evidence="1 2">
    <name type="scientific">Sedimentitalea todarodis</name>
    <dbReference type="NCBI Taxonomy" id="1631240"/>
    <lineage>
        <taxon>Bacteria</taxon>
        <taxon>Pseudomonadati</taxon>
        <taxon>Pseudomonadota</taxon>
        <taxon>Alphaproteobacteria</taxon>
        <taxon>Rhodobacterales</taxon>
        <taxon>Paracoccaceae</taxon>
        <taxon>Sedimentitalea</taxon>
    </lineage>
</organism>
<evidence type="ECO:0000313" key="2">
    <source>
        <dbReference type="Proteomes" id="UP001255416"/>
    </source>
</evidence>
<sequence length="145" mass="15590">MAITGLMKLPFVRCAASVKVGSQSVFAARSLNATVDAGMSAHPQKQLNLNCIVRYVTGRTVMTASLAAKGAVFIALAAQAVAGDTNFAEDSDPYGDHAFGAVTVAGEKLLWQIDLYDEHYEYGSPVPSDLQQTRRVLTIMFPYDD</sequence>
<dbReference type="Pfam" id="PF12599">
    <property type="entry name" value="DUF3768"/>
    <property type="match status" value="1"/>
</dbReference>
<comment type="caution">
    <text evidence="1">The sequence shown here is derived from an EMBL/GenBank/DDBJ whole genome shotgun (WGS) entry which is preliminary data.</text>
</comment>
<name>A0ABU3VII3_9RHOB</name>
<proteinExistence type="predicted"/>
<accession>A0ABU3VII3</accession>
<dbReference type="RefSeq" id="WP_316778997.1">
    <property type="nucleotide sequence ID" value="NZ_JASMWN010000014.1"/>
</dbReference>
<gene>
    <name evidence="1" type="ORF">QO231_16850</name>
</gene>
<evidence type="ECO:0000313" key="1">
    <source>
        <dbReference type="EMBL" id="MDU9005504.1"/>
    </source>
</evidence>
<dbReference type="EMBL" id="JASMWN010000014">
    <property type="protein sequence ID" value="MDU9005504.1"/>
    <property type="molecule type" value="Genomic_DNA"/>
</dbReference>
<dbReference type="InterPro" id="IPR022243">
    <property type="entry name" value="DUF3768"/>
</dbReference>
<reference evidence="2" key="1">
    <citation type="submission" date="2023-05" db="EMBL/GenBank/DDBJ databases">
        <title>Sedimentitalea sp. nov. JM2-8.</title>
        <authorList>
            <person name="Huang J."/>
        </authorList>
    </citation>
    <scope>NUCLEOTIDE SEQUENCE [LARGE SCALE GENOMIC DNA]</scope>
    <source>
        <strain evidence="2">KHS03</strain>
    </source>
</reference>
<dbReference type="Proteomes" id="UP001255416">
    <property type="component" value="Unassembled WGS sequence"/>
</dbReference>
<protein>
    <submittedName>
        <fullName evidence="1">DUF3768 domain-containing protein</fullName>
    </submittedName>
</protein>